<evidence type="ECO:0000259" key="14">
    <source>
        <dbReference type="Pfam" id="PF02868"/>
    </source>
</evidence>
<dbReference type="EC" id="3.4.24.-" evidence="11"/>
<dbReference type="PANTHER" id="PTHR33794">
    <property type="entry name" value="BACILLOLYSIN"/>
    <property type="match status" value="1"/>
</dbReference>
<dbReference type="Pfam" id="PF03413">
    <property type="entry name" value="PepSY"/>
    <property type="match status" value="1"/>
</dbReference>
<name>A0AAU2HDE8_9ACTN</name>
<dbReference type="GO" id="GO:0046872">
    <property type="term" value="F:metal ion binding"/>
    <property type="evidence" value="ECO:0007669"/>
    <property type="project" value="UniProtKB-UniRule"/>
</dbReference>
<evidence type="ECO:0000256" key="7">
    <source>
        <dbReference type="ARBA" id="ARBA00022833"/>
    </source>
</evidence>
<comment type="similarity">
    <text evidence="2 11">Belongs to the peptidase M4 family.</text>
</comment>
<evidence type="ECO:0000256" key="2">
    <source>
        <dbReference type="ARBA" id="ARBA00009388"/>
    </source>
</evidence>
<dbReference type="InterPro" id="IPR013856">
    <property type="entry name" value="Peptidase_M4_domain"/>
</dbReference>
<evidence type="ECO:0000256" key="9">
    <source>
        <dbReference type="ARBA" id="ARBA00023145"/>
    </source>
</evidence>
<keyword evidence="9" id="KW-0865">Zymogen</keyword>
<dbReference type="Pfam" id="PF01447">
    <property type="entry name" value="Peptidase_M4"/>
    <property type="match status" value="1"/>
</dbReference>
<keyword evidence="8 11" id="KW-0482">Metalloprotease</keyword>
<evidence type="ECO:0000256" key="3">
    <source>
        <dbReference type="ARBA" id="ARBA00022670"/>
    </source>
</evidence>
<dbReference type="GO" id="GO:0004222">
    <property type="term" value="F:metalloendopeptidase activity"/>
    <property type="evidence" value="ECO:0007669"/>
    <property type="project" value="UniProtKB-UniRule"/>
</dbReference>
<feature type="active site" description="Proton donor" evidence="10">
    <location>
        <position position="476"/>
    </location>
</feature>
<sequence>MHSSHLRRLAIALAVTTAATIGAEAAATAFPSSAAPLGARTASVSSETDRKATVEAARAAAYAHSSATGVGKHDTLETADVVVGRNGVQHVRFLLHHYGKEVLGGDLIIHLDAHSAYQDVTRGLSRQVEIPATAARLSAEQARAKAAALAQGDAGAAQLVVDARSERQALAYRVSVTGSRTAENRGGRTVVVDATTGTVLSNEEDSEAFVHRALRTPLRERNGKVGAAGQSTAGEVGQGRSLYSGTVPLTTTRTGSGFTLKDPSHGNTEVRDANGQTPNRFTGTKFTSTDNKWGNGRTGDRATAAVDALFGVTSTLDFYQKTFGRDGLKNDGVGVRALVHYGDHQEGAFWDSTCGCMVFGDGGGKDFPTPLVALDVTAHELTHGVVAQTARLRARVDSEGSQYGEPGALNESLADIFAVGAEFATDNPHNPPNYLIGERLGMNKQKFLRSLADPALDKLEGGVGEWDPKQYDCEVHAGSGISSHAFYLLAEGSKPKTINGIHYNSRTRGGMKVEGIGRDKALQIFYDALTGHMVHNTDFHGARQATLQAATERYGQGSAEYEAVDRAWAAVNVTEANTPQRGGIGH</sequence>
<keyword evidence="11" id="KW-0964">Secreted</keyword>
<dbReference type="GO" id="GO:0005576">
    <property type="term" value="C:extracellular region"/>
    <property type="evidence" value="ECO:0007669"/>
    <property type="project" value="UniProtKB-SubCell"/>
</dbReference>
<dbReference type="PANTHER" id="PTHR33794:SF1">
    <property type="entry name" value="BACILLOLYSIN"/>
    <property type="match status" value="1"/>
</dbReference>
<comment type="subcellular location">
    <subcellularLocation>
        <location evidence="11">Secreted</location>
    </subcellularLocation>
</comment>
<dbReference type="InterPro" id="IPR025711">
    <property type="entry name" value="PepSY"/>
</dbReference>
<gene>
    <name evidence="17" type="ORF">OHV25_37700</name>
</gene>
<feature type="domain" description="FTP" evidence="16">
    <location>
        <begin position="76"/>
        <end position="121"/>
    </location>
</feature>
<evidence type="ECO:0000256" key="1">
    <source>
        <dbReference type="ARBA" id="ARBA00001947"/>
    </source>
</evidence>
<evidence type="ECO:0000256" key="8">
    <source>
        <dbReference type="ARBA" id="ARBA00023049"/>
    </source>
</evidence>
<evidence type="ECO:0000313" key="17">
    <source>
        <dbReference type="EMBL" id="WTU44909.1"/>
    </source>
</evidence>
<evidence type="ECO:0000256" key="11">
    <source>
        <dbReference type="RuleBase" id="RU366073"/>
    </source>
</evidence>
<evidence type="ECO:0000256" key="6">
    <source>
        <dbReference type="ARBA" id="ARBA00022801"/>
    </source>
</evidence>
<feature type="active site" evidence="10">
    <location>
        <position position="380"/>
    </location>
</feature>
<feature type="signal peptide" evidence="11">
    <location>
        <begin position="1"/>
        <end position="34"/>
    </location>
</feature>
<feature type="compositionally biased region" description="Basic and acidic residues" evidence="12">
    <location>
        <begin position="262"/>
        <end position="272"/>
    </location>
</feature>
<keyword evidence="6 11" id="KW-0378">Hydrolase</keyword>
<feature type="compositionally biased region" description="Polar residues" evidence="12">
    <location>
        <begin position="241"/>
        <end position="257"/>
    </location>
</feature>
<keyword evidence="5 11" id="KW-0732">Signal</keyword>
<feature type="domain" description="PepSY" evidence="15">
    <location>
        <begin position="136"/>
        <end position="201"/>
    </location>
</feature>
<dbReference type="Gene3D" id="3.10.170.10">
    <property type="match status" value="1"/>
</dbReference>
<dbReference type="SUPFAM" id="SSF55486">
    <property type="entry name" value="Metalloproteases ('zincins'), catalytic domain"/>
    <property type="match status" value="1"/>
</dbReference>
<evidence type="ECO:0000259" key="16">
    <source>
        <dbReference type="Pfam" id="PF07504"/>
    </source>
</evidence>
<keyword evidence="3 11" id="KW-0645">Protease</keyword>
<dbReference type="Pfam" id="PF02868">
    <property type="entry name" value="Peptidase_M4_C"/>
    <property type="match status" value="1"/>
</dbReference>
<dbReference type="AlphaFoldDB" id="A0AAU2HDE8"/>
<evidence type="ECO:0000256" key="12">
    <source>
        <dbReference type="SAM" id="MobiDB-lite"/>
    </source>
</evidence>
<evidence type="ECO:0000256" key="5">
    <source>
        <dbReference type="ARBA" id="ARBA00022729"/>
    </source>
</evidence>
<evidence type="ECO:0000259" key="13">
    <source>
        <dbReference type="Pfam" id="PF01447"/>
    </source>
</evidence>
<dbReference type="InterPro" id="IPR027268">
    <property type="entry name" value="Peptidase_M4/M1_CTD_sf"/>
</dbReference>
<dbReference type="InterPro" id="IPR011096">
    <property type="entry name" value="FTP_domain"/>
</dbReference>
<comment type="cofactor">
    <cofactor evidence="1 11">
        <name>Zn(2+)</name>
        <dbReference type="ChEBI" id="CHEBI:29105"/>
    </cofactor>
</comment>
<dbReference type="CDD" id="cd09597">
    <property type="entry name" value="M4_TLP"/>
    <property type="match status" value="1"/>
</dbReference>
<dbReference type="PRINTS" id="PR00730">
    <property type="entry name" value="THERMOLYSIN"/>
</dbReference>
<evidence type="ECO:0000259" key="15">
    <source>
        <dbReference type="Pfam" id="PF03413"/>
    </source>
</evidence>
<keyword evidence="4" id="KW-0479">Metal-binding</keyword>
<feature type="region of interest" description="Disordered" evidence="12">
    <location>
        <begin position="224"/>
        <end position="295"/>
    </location>
</feature>
<dbReference type="InterPro" id="IPR023612">
    <property type="entry name" value="Peptidase_M4"/>
</dbReference>
<evidence type="ECO:0000256" key="4">
    <source>
        <dbReference type="ARBA" id="ARBA00022723"/>
    </source>
</evidence>
<proteinExistence type="inferred from homology"/>
<dbReference type="InterPro" id="IPR001570">
    <property type="entry name" value="Peptidase_M4_C_domain"/>
</dbReference>
<protein>
    <recommendedName>
        <fullName evidence="11">Neutral metalloproteinase</fullName>
        <ecNumber evidence="11">3.4.24.-</ecNumber>
    </recommendedName>
</protein>
<dbReference type="Gene3D" id="1.10.390.10">
    <property type="entry name" value="Neutral Protease Domain 2"/>
    <property type="match status" value="1"/>
</dbReference>
<accession>A0AAU2HDE8</accession>
<organism evidence="17">
    <name type="scientific">Streptomyces sp. NBC_00060</name>
    <dbReference type="NCBI Taxonomy" id="2975636"/>
    <lineage>
        <taxon>Bacteria</taxon>
        <taxon>Bacillati</taxon>
        <taxon>Actinomycetota</taxon>
        <taxon>Actinomycetes</taxon>
        <taxon>Kitasatosporales</taxon>
        <taxon>Streptomycetaceae</taxon>
        <taxon>Streptomyces</taxon>
    </lineage>
</organism>
<dbReference type="Pfam" id="PF07504">
    <property type="entry name" value="FTP"/>
    <property type="match status" value="1"/>
</dbReference>
<evidence type="ECO:0000256" key="10">
    <source>
        <dbReference type="PIRSR" id="PIRSR623612-1"/>
    </source>
</evidence>
<feature type="domain" description="Peptidase M4" evidence="13">
    <location>
        <begin position="237"/>
        <end position="386"/>
    </location>
</feature>
<feature type="domain" description="Peptidase M4 C-terminal" evidence="14">
    <location>
        <begin position="404"/>
        <end position="573"/>
    </location>
</feature>
<dbReference type="InterPro" id="IPR050728">
    <property type="entry name" value="Zinc_Metalloprotease_M4"/>
</dbReference>
<keyword evidence="7 11" id="KW-0862">Zinc</keyword>
<dbReference type="GO" id="GO:0006508">
    <property type="term" value="P:proteolysis"/>
    <property type="evidence" value="ECO:0007669"/>
    <property type="project" value="UniProtKB-KW"/>
</dbReference>
<dbReference type="EMBL" id="CP108253">
    <property type="protein sequence ID" value="WTU44909.1"/>
    <property type="molecule type" value="Genomic_DNA"/>
</dbReference>
<feature type="chain" id="PRO_5043096890" description="Neutral metalloproteinase" evidence="11">
    <location>
        <begin position="35"/>
        <end position="586"/>
    </location>
</feature>
<reference evidence="17" key="1">
    <citation type="submission" date="2022-10" db="EMBL/GenBank/DDBJ databases">
        <title>The complete genomes of actinobacterial strains from the NBC collection.</title>
        <authorList>
            <person name="Joergensen T.S."/>
            <person name="Alvarez Arevalo M."/>
            <person name="Sterndorff E.B."/>
            <person name="Faurdal D."/>
            <person name="Vuksanovic O."/>
            <person name="Mourched A.-S."/>
            <person name="Charusanti P."/>
            <person name="Shaw S."/>
            <person name="Blin K."/>
            <person name="Weber T."/>
        </authorList>
    </citation>
    <scope>NUCLEOTIDE SEQUENCE</scope>
    <source>
        <strain evidence="17">NBC_00060</strain>
    </source>
</reference>
<comment type="function">
    <text evidence="11">Extracellular zinc metalloprotease.</text>
</comment>
<feature type="compositionally biased region" description="Polar residues" evidence="12">
    <location>
        <begin position="274"/>
        <end position="292"/>
    </location>
</feature>